<evidence type="ECO:0000313" key="2">
    <source>
        <dbReference type="Proteomes" id="UP000289856"/>
    </source>
</evidence>
<accession>A0A3T1D1P6</accession>
<dbReference type="RefSeq" id="WP_130606291.1">
    <property type="nucleotide sequence ID" value="NZ_AP019400.1"/>
</dbReference>
<dbReference type="AlphaFoldDB" id="A0A3T1D1P6"/>
<dbReference type="OrthoDB" id="2659274at2"/>
<name>A0A3T1D1P6_9BACL</name>
<proteinExistence type="predicted"/>
<sequence>MTKPREETQPIAEPSFTKEQFLASKLFHPVQKDVLSVVLADGESYTIPQAQSLIKETLERKAN</sequence>
<evidence type="ECO:0000313" key="1">
    <source>
        <dbReference type="EMBL" id="BBI32042.1"/>
    </source>
</evidence>
<gene>
    <name evidence="1" type="ORF">KCTCHS21_14410</name>
</gene>
<dbReference type="EMBL" id="AP019400">
    <property type="protein sequence ID" value="BBI32042.1"/>
    <property type="molecule type" value="Genomic_DNA"/>
</dbReference>
<reference evidence="1 2" key="1">
    <citation type="submission" date="2019-01" db="EMBL/GenBank/DDBJ databases">
        <title>Complete genome sequence of Cohnella hallensis HS21 isolated from Korean fir (Abies koreana) rhizospheric soil.</title>
        <authorList>
            <person name="Jiang L."/>
            <person name="Kang S.W."/>
            <person name="Kim S."/>
            <person name="Jung J."/>
            <person name="Kim C.Y."/>
            <person name="Kim D.H."/>
            <person name="Kim S.W."/>
            <person name="Lee J."/>
        </authorList>
    </citation>
    <scope>NUCLEOTIDE SEQUENCE [LARGE SCALE GENOMIC DNA]</scope>
    <source>
        <strain evidence="1 2">HS21</strain>
    </source>
</reference>
<organism evidence="1 2">
    <name type="scientific">Cohnella abietis</name>
    <dbReference type="NCBI Taxonomy" id="2507935"/>
    <lineage>
        <taxon>Bacteria</taxon>
        <taxon>Bacillati</taxon>
        <taxon>Bacillota</taxon>
        <taxon>Bacilli</taxon>
        <taxon>Bacillales</taxon>
        <taxon>Paenibacillaceae</taxon>
        <taxon>Cohnella</taxon>
    </lineage>
</organism>
<dbReference type="KEGG" id="cohn:KCTCHS21_14410"/>
<dbReference type="Proteomes" id="UP000289856">
    <property type="component" value="Chromosome"/>
</dbReference>
<protein>
    <submittedName>
        <fullName evidence="1">Uncharacterized protein</fullName>
    </submittedName>
</protein>
<keyword evidence="2" id="KW-1185">Reference proteome</keyword>